<accession>A0A0A8XVN7</accession>
<protein>
    <submittedName>
        <fullName evidence="1">Uncharacterized protein</fullName>
    </submittedName>
</protein>
<organism evidence="1">
    <name type="scientific">Arundo donax</name>
    <name type="common">Giant reed</name>
    <name type="synonym">Donax arundinaceus</name>
    <dbReference type="NCBI Taxonomy" id="35708"/>
    <lineage>
        <taxon>Eukaryota</taxon>
        <taxon>Viridiplantae</taxon>
        <taxon>Streptophyta</taxon>
        <taxon>Embryophyta</taxon>
        <taxon>Tracheophyta</taxon>
        <taxon>Spermatophyta</taxon>
        <taxon>Magnoliopsida</taxon>
        <taxon>Liliopsida</taxon>
        <taxon>Poales</taxon>
        <taxon>Poaceae</taxon>
        <taxon>PACMAD clade</taxon>
        <taxon>Arundinoideae</taxon>
        <taxon>Arundineae</taxon>
        <taxon>Arundo</taxon>
    </lineage>
</organism>
<proteinExistence type="predicted"/>
<reference evidence="1" key="2">
    <citation type="journal article" date="2015" name="Data Brief">
        <title>Shoot transcriptome of the giant reed, Arundo donax.</title>
        <authorList>
            <person name="Barrero R.A."/>
            <person name="Guerrero F.D."/>
            <person name="Moolhuijzen P."/>
            <person name="Goolsby J.A."/>
            <person name="Tidwell J."/>
            <person name="Bellgard S.E."/>
            <person name="Bellgard M.I."/>
        </authorList>
    </citation>
    <scope>NUCLEOTIDE SEQUENCE</scope>
    <source>
        <tissue evidence="1">Shoot tissue taken approximately 20 cm above the soil surface</tissue>
    </source>
</reference>
<evidence type="ECO:0000313" key="1">
    <source>
        <dbReference type="EMBL" id="JAD16823.1"/>
    </source>
</evidence>
<dbReference type="AlphaFoldDB" id="A0A0A8XVN7"/>
<sequence>MLNQPLLPKRLIHMKIFRTVRYARLLQKGCSNQNRPLRIYTYPKMLYWIPCSLSGTN</sequence>
<reference evidence="1" key="1">
    <citation type="submission" date="2014-09" db="EMBL/GenBank/DDBJ databases">
        <authorList>
            <person name="Magalhaes I.L.F."/>
            <person name="Oliveira U."/>
            <person name="Santos F.R."/>
            <person name="Vidigal T.H.D.A."/>
            <person name="Brescovit A.D."/>
            <person name="Santos A.J."/>
        </authorList>
    </citation>
    <scope>NUCLEOTIDE SEQUENCE</scope>
    <source>
        <tissue evidence="1">Shoot tissue taken approximately 20 cm above the soil surface</tissue>
    </source>
</reference>
<dbReference type="EMBL" id="GBRH01281072">
    <property type="protein sequence ID" value="JAD16823.1"/>
    <property type="molecule type" value="Transcribed_RNA"/>
</dbReference>
<name>A0A0A8XVN7_ARUDO</name>